<feature type="domain" description="NXPE C-terminal" evidence="2">
    <location>
        <begin position="187"/>
        <end position="320"/>
    </location>
</feature>
<sequence>PSTLPYLSSIETKPKLNLTPPFSPQINQYFANVSYDQLLITIFAKTENCQSEVRIDDKFGPSRPINYTLGIGSNKVTFVVVDISHTEPWVISSYTLHINRLHPTHNESKFNPLVPHRICSLKQDCDLRVFARESCGLQKEVGNSWKAHLLSRMRLPKCSSGIAPGRWVLPCKSCEQKWTCWWREARWEPYACQHTTYSARTLSKCLENKKILFIGDSTNRGIMHYVIEKLNGSLTDNDKTHNVRLYNDLNHDRTLMGFTYYPKFWLPSNQRPAFDKTLLQLLERVQPLENESNIVIVFGGVQWLATQHIHMLLTTLSNLKLNRVKLIMKTLGAGFHQPIEGEEQQKLSSHNNGLSLYARMHGIETIDTYNITVARYKDYYPGKCACHFHLVTDVQPNPTQAFSLESSQPQRYHVEGSINAAYSEIFISRLCDTR</sequence>
<dbReference type="Pfam" id="PF24536">
    <property type="entry name" value="NXPE4_C"/>
    <property type="match status" value="1"/>
</dbReference>
<evidence type="ECO:0000259" key="2">
    <source>
        <dbReference type="Pfam" id="PF24536"/>
    </source>
</evidence>
<keyword evidence="4" id="KW-1185">Reference proteome</keyword>
<organism evidence="3 4">
    <name type="scientific">Dinothrombium tinctorium</name>
    <dbReference type="NCBI Taxonomy" id="1965070"/>
    <lineage>
        <taxon>Eukaryota</taxon>
        <taxon>Metazoa</taxon>
        <taxon>Ecdysozoa</taxon>
        <taxon>Arthropoda</taxon>
        <taxon>Chelicerata</taxon>
        <taxon>Arachnida</taxon>
        <taxon>Acari</taxon>
        <taxon>Acariformes</taxon>
        <taxon>Trombidiformes</taxon>
        <taxon>Prostigmata</taxon>
        <taxon>Anystina</taxon>
        <taxon>Parasitengona</taxon>
        <taxon>Trombidioidea</taxon>
        <taxon>Trombidiidae</taxon>
        <taxon>Dinothrombium</taxon>
    </lineage>
</organism>
<dbReference type="PANTHER" id="PTHR14776:SF1">
    <property type="entry name" value="CADHERIN-LIKE AND PC-ESTERASE DOMAIN-CONTAINING PROTEIN 1"/>
    <property type="match status" value="1"/>
</dbReference>
<feature type="non-terminal residue" evidence="3">
    <location>
        <position position="434"/>
    </location>
</feature>
<dbReference type="Proteomes" id="UP000285301">
    <property type="component" value="Unassembled WGS sequence"/>
</dbReference>
<comment type="caution">
    <text evidence="3">The sequence shown here is derived from an EMBL/GenBank/DDBJ whole genome shotgun (WGS) entry which is preliminary data.</text>
</comment>
<dbReference type="OrthoDB" id="2016263at2759"/>
<reference evidence="3 4" key="1">
    <citation type="journal article" date="2018" name="Gigascience">
        <title>Genomes of trombidid mites reveal novel predicted allergens and laterally-transferred genes associated with secondary metabolism.</title>
        <authorList>
            <person name="Dong X."/>
            <person name="Chaisiri K."/>
            <person name="Xia D."/>
            <person name="Armstrong S.D."/>
            <person name="Fang Y."/>
            <person name="Donnelly M.J."/>
            <person name="Kadowaki T."/>
            <person name="McGarry J.W."/>
            <person name="Darby A.C."/>
            <person name="Makepeace B.L."/>
        </authorList>
    </citation>
    <scope>NUCLEOTIDE SEQUENCE [LARGE SCALE GENOMIC DNA]</scope>
    <source>
        <strain evidence="3">UoL-WK</strain>
    </source>
</reference>
<dbReference type="EMBL" id="NCKU01000717">
    <property type="protein sequence ID" value="RWS14447.1"/>
    <property type="molecule type" value="Genomic_DNA"/>
</dbReference>
<feature type="non-terminal residue" evidence="3">
    <location>
        <position position="1"/>
    </location>
</feature>
<proteinExistence type="predicted"/>
<name>A0A3S3P8F7_9ACAR</name>
<dbReference type="InterPro" id="IPR057106">
    <property type="entry name" value="NXPE4_C"/>
</dbReference>
<evidence type="ECO:0000259" key="1">
    <source>
        <dbReference type="Pfam" id="PF12733"/>
    </source>
</evidence>
<dbReference type="AlphaFoldDB" id="A0A3S3P8F7"/>
<feature type="domain" description="Cadherin-like beta-sandwich-like" evidence="1">
    <location>
        <begin position="15"/>
        <end position="100"/>
    </location>
</feature>
<evidence type="ECO:0000313" key="4">
    <source>
        <dbReference type="Proteomes" id="UP000285301"/>
    </source>
</evidence>
<dbReference type="PANTHER" id="PTHR14776">
    <property type="entry name" value="CADHERIN-LIKE AND PC-ESTERASE DOMAIN-CONTAINING PROTEIN 1"/>
    <property type="match status" value="1"/>
</dbReference>
<dbReference type="Pfam" id="PF12733">
    <property type="entry name" value="Cadherin-like"/>
    <property type="match status" value="1"/>
</dbReference>
<dbReference type="InterPro" id="IPR025883">
    <property type="entry name" value="Cadherin-like_domain"/>
</dbReference>
<protein>
    <submittedName>
        <fullName evidence="3">Cadherin-like and PC-esterase domain-containing protein 1</fullName>
    </submittedName>
</protein>
<gene>
    <name evidence="3" type="ORF">B4U79_14040</name>
</gene>
<accession>A0A3S3P8F7</accession>
<evidence type="ECO:0000313" key="3">
    <source>
        <dbReference type="EMBL" id="RWS14447.1"/>
    </source>
</evidence>